<reference evidence="2" key="1">
    <citation type="journal article" date="2014" name="Science">
        <title>Ancient hybridizations among the ancestral genomes of bread wheat.</title>
        <authorList>
            <consortium name="International Wheat Genome Sequencing Consortium,"/>
            <person name="Marcussen T."/>
            <person name="Sandve S.R."/>
            <person name="Heier L."/>
            <person name="Spannagl M."/>
            <person name="Pfeifer M."/>
            <person name="Jakobsen K.S."/>
            <person name="Wulff B.B."/>
            <person name="Steuernagel B."/>
            <person name="Mayer K.F."/>
            <person name="Olsen O.A."/>
        </authorList>
    </citation>
    <scope>NUCLEOTIDE SEQUENCE [LARGE SCALE GENOMIC DNA]</scope>
    <source>
        <strain evidence="2">cv. AL8/78</strain>
    </source>
</reference>
<sequence>MGIEEVRDFKSIFWLGVCRPIELGGLGVRGIVCSGLALQLRWLWFSRTDPERVWQGLDLQFSPMERALFWASTSMVVGNGLTALLWEGRWINIRELLPNLYSCIPKRRRTARTVADGLNGNSWAHDIHGNLGMHEIAQYLKLW</sequence>
<reference evidence="1" key="3">
    <citation type="journal article" date="2017" name="Nature">
        <title>Genome sequence of the progenitor of the wheat D genome Aegilops tauschii.</title>
        <authorList>
            <person name="Luo M.C."/>
            <person name="Gu Y.Q."/>
            <person name="Puiu D."/>
            <person name="Wang H."/>
            <person name="Twardziok S.O."/>
            <person name="Deal K.R."/>
            <person name="Huo N."/>
            <person name="Zhu T."/>
            <person name="Wang L."/>
            <person name="Wang Y."/>
            <person name="McGuire P.E."/>
            <person name="Liu S."/>
            <person name="Long H."/>
            <person name="Ramasamy R.K."/>
            <person name="Rodriguez J.C."/>
            <person name="Van S.L."/>
            <person name="Yuan L."/>
            <person name="Wang Z."/>
            <person name="Xia Z."/>
            <person name="Xiao L."/>
            <person name="Anderson O.D."/>
            <person name="Ouyang S."/>
            <person name="Liang Y."/>
            <person name="Zimin A.V."/>
            <person name="Pertea G."/>
            <person name="Qi P."/>
            <person name="Bennetzen J.L."/>
            <person name="Dai X."/>
            <person name="Dawson M.W."/>
            <person name="Muller H.G."/>
            <person name="Kugler K."/>
            <person name="Rivarola-Duarte L."/>
            <person name="Spannagl M."/>
            <person name="Mayer K.F.X."/>
            <person name="Lu F.H."/>
            <person name="Bevan M.W."/>
            <person name="Leroy P."/>
            <person name="Li P."/>
            <person name="You F.M."/>
            <person name="Sun Q."/>
            <person name="Liu Z."/>
            <person name="Lyons E."/>
            <person name="Wicker T."/>
            <person name="Salzberg S.L."/>
            <person name="Devos K.M."/>
            <person name="Dvorak J."/>
        </authorList>
    </citation>
    <scope>NUCLEOTIDE SEQUENCE [LARGE SCALE GENOMIC DNA]</scope>
    <source>
        <strain evidence="1">cv. AL8/78</strain>
    </source>
</reference>
<proteinExistence type="predicted"/>
<reference evidence="1" key="5">
    <citation type="journal article" date="2021" name="G3 (Bethesda)">
        <title>Aegilops tauschii genome assembly Aet v5.0 features greater sequence contiguity and improved annotation.</title>
        <authorList>
            <person name="Wang L."/>
            <person name="Zhu T."/>
            <person name="Rodriguez J.C."/>
            <person name="Deal K.R."/>
            <person name="Dubcovsky J."/>
            <person name="McGuire P.E."/>
            <person name="Lux T."/>
            <person name="Spannagl M."/>
            <person name="Mayer K.F.X."/>
            <person name="Baldrich P."/>
            <person name="Meyers B.C."/>
            <person name="Huo N."/>
            <person name="Gu Y.Q."/>
            <person name="Zhou H."/>
            <person name="Devos K.M."/>
            <person name="Bennetzen J.L."/>
            <person name="Unver T."/>
            <person name="Budak H."/>
            <person name="Gulick P.J."/>
            <person name="Galiba G."/>
            <person name="Kalapos B."/>
            <person name="Nelson D.R."/>
            <person name="Li P."/>
            <person name="You F.M."/>
            <person name="Luo M.C."/>
            <person name="Dvorak J."/>
        </authorList>
    </citation>
    <scope>NUCLEOTIDE SEQUENCE [LARGE SCALE GENOMIC DNA]</scope>
    <source>
        <strain evidence="1">cv. AL8/78</strain>
    </source>
</reference>
<evidence type="ECO:0008006" key="3">
    <source>
        <dbReference type="Google" id="ProtNLM"/>
    </source>
</evidence>
<dbReference type="AlphaFoldDB" id="A0A453I526"/>
<dbReference type="Gramene" id="AET4Gv20447700.1">
    <property type="protein sequence ID" value="AET4Gv20447700.1"/>
    <property type="gene ID" value="AET4Gv20447700"/>
</dbReference>
<evidence type="ECO:0000313" key="1">
    <source>
        <dbReference type="EnsemblPlants" id="AET4Gv20447700.1"/>
    </source>
</evidence>
<reference evidence="1" key="4">
    <citation type="submission" date="2019-03" db="UniProtKB">
        <authorList>
            <consortium name="EnsemblPlants"/>
        </authorList>
    </citation>
    <scope>IDENTIFICATION</scope>
</reference>
<accession>A0A453I526</accession>
<evidence type="ECO:0000313" key="2">
    <source>
        <dbReference type="Proteomes" id="UP000015105"/>
    </source>
</evidence>
<protein>
    <recommendedName>
        <fullName evidence="3">Reverse transcriptase zinc-binding domain-containing protein</fullName>
    </recommendedName>
</protein>
<dbReference type="EnsemblPlants" id="AET4Gv20447700.1">
    <property type="protein sequence ID" value="AET4Gv20447700.1"/>
    <property type="gene ID" value="AET4Gv20447700"/>
</dbReference>
<reference evidence="2" key="2">
    <citation type="journal article" date="2017" name="Nat. Plants">
        <title>The Aegilops tauschii genome reveals multiple impacts of transposons.</title>
        <authorList>
            <person name="Zhao G."/>
            <person name="Zou C."/>
            <person name="Li K."/>
            <person name="Wang K."/>
            <person name="Li T."/>
            <person name="Gao L."/>
            <person name="Zhang X."/>
            <person name="Wang H."/>
            <person name="Yang Z."/>
            <person name="Liu X."/>
            <person name="Jiang W."/>
            <person name="Mao L."/>
            <person name="Kong X."/>
            <person name="Jiao Y."/>
            <person name="Jia J."/>
        </authorList>
    </citation>
    <scope>NUCLEOTIDE SEQUENCE [LARGE SCALE GENOMIC DNA]</scope>
    <source>
        <strain evidence="2">cv. AL8/78</strain>
    </source>
</reference>
<organism evidence="1 2">
    <name type="scientific">Aegilops tauschii subsp. strangulata</name>
    <name type="common">Goatgrass</name>
    <dbReference type="NCBI Taxonomy" id="200361"/>
    <lineage>
        <taxon>Eukaryota</taxon>
        <taxon>Viridiplantae</taxon>
        <taxon>Streptophyta</taxon>
        <taxon>Embryophyta</taxon>
        <taxon>Tracheophyta</taxon>
        <taxon>Spermatophyta</taxon>
        <taxon>Magnoliopsida</taxon>
        <taxon>Liliopsida</taxon>
        <taxon>Poales</taxon>
        <taxon>Poaceae</taxon>
        <taxon>BOP clade</taxon>
        <taxon>Pooideae</taxon>
        <taxon>Triticodae</taxon>
        <taxon>Triticeae</taxon>
        <taxon>Triticinae</taxon>
        <taxon>Aegilops</taxon>
    </lineage>
</organism>
<dbReference type="Proteomes" id="UP000015105">
    <property type="component" value="Chromosome 4D"/>
</dbReference>
<name>A0A453I526_AEGTS</name>
<keyword evidence="2" id="KW-1185">Reference proteome</keyword>